<gene>
    <name evidence="1" type="ORF">BG04_1467</name>
</gene>
<dbReference type="RefSeq" id="WP_034656705.1">
    <property type="nucleotide sequence ID" value="NZ_BCVB01000021.1"/>
</dbReference>
<dbReference type="HOGENOM" id="CLU_2858418_0_0_9"/>
<evidence type="ECO:0000313" key="1">
    <source>
        <dbReference type="EMBL" id="AJI23989.1"/>
    </source>
</evidence>
<dbReference type="KEGG" id="bmeg:BG04_1467"/>
<dbReference type="Proteomes" id="UP000031829">
    <property type="component" value="Chromosome"/>
</dbReference>
<dbReference type="EMBL" id="CP009920">
    <property type="protein sequence ID" value="AJI23989.1"/>
    <property type="molecule type" value="Genomic_DNA"/>
</dbReference>
<protein>
    <submittedName>
        <fullName evidence="1">Uncharacterized protein</fullName>
    </submittedName>
</protein>
<dbReference type="GeneID" id="93644938"/>
<name>A0A0B6AVU2_PRIM2</name>
<dbReference type="AlphaFoldDB" id="A0A0B6AVU2"/>
<proteinExistence type="predicted"/>
<organism evidence="1 2">
    <name type="scientific">Priestia megaterium (strain ATCC 14581 / DSM 32 / CCUG 1817 / JCM 2506 / NBRC 15308 / NCIMB 9376 / NCTC 10342 / NRRL B-14308 / VKM B-512 / Ford 19)</name>
    <name type="common">Bacillus megaterium</name>
    <dbReference type="NCBI Taxonomy" id="1348623"/>
    <lineage>
        <taxon>Bacteria</taxon>
        <taxon>Bacillati</taxon>
        <taxon>Bacillota</taxon>
        <taxon>Bacilli</taxon>
        <taxon>Bacillales</taxon>
        <taxon>Bacillaceae</taxon>
        <taxon>Priestia</taxon>
    </lineage>
</organism>
<sequence length="64" mass="7402">MCELCNGRTRVDLLSVSMMEVQLCSQCIQEGTDDINYFNISMNLFEQRITAFEQQQEILHKQAG</sequence>
<evidence type="ECO:0000313" key="2">
    <source>
        <dbReference type="Proteomes" id="UP000031829"/>
    </source>
</evidence>
<accession>A0A0B6AVU2</accession>
<reference evidence="1 2" key="1">
    <citation type="journal article" date="2015" name="Genome Announc.">
        <title>Complete genome sequences for 35 biothreat assay-relevant bacillus species.</title>
        <authorList>
            <person name="Johnson S.L."/>
            <person name="Daligault H.E."/>
            <person name="Davenport K.W."/>
            <person name="Jaissle J."/>
            <person name="Frey K.G."/>
            <person name="Ladner J.T."/>
            <person name="Broomall S.M."/>
            <person name="Bishop-Lilly K.A."/>
            <person name="Bruce D.C."/>
            <person name="Gibbons H.S."/>
            <person name="Coyne S.R."/>
            <person name="Lo C.C."/>
            <person name="Meincke L."/>
            <person name="Munk A.C."/>
            <person name="Koroleva G.I."/>
            <person name="Rosenzweig C.N."/>
            <person name="Palacios G.F."/>
            <person name="Redden C.L."/>
            <person name="Minogue T.D."/>
            <person name="Chain P.S."/>
        </authorList>
    </citation>
    <scope>NUCLEOTIDE SEQUENCE [LARGE SCALE GENOMIC DNA]</scope>
    <source>
        <strain evidence="2">ATCC 14581 / DSM 32 / JCM 2506 / NBRC 15308 / NCIMB 9376 / NCTC 10342 / NRRL B-14308 / VKM B-512</strain>
    </source>
</reference>